<sequence length="97" mass="10537">MTKCIICDIVAGKIQSWVVYQNADVICFLPKTLEAYGHTLIAPKAHYPDVYSIPEALLTIVSATVQSLAIHYNHRIGSSGTNLLHASGVSAQQSVFH</sequence>
<dbReference type="PROSITE" id="PS51084">
    <property type="entry name" value="HIT_2"/>
    <property type="match status" value="1"/>
</dbReference>
<gene>
    <name evidence="3" type="ORF">IQ230_26220</name>
</gene>
<proteinExistence type="predicted"/>
<feature type="domain" description="HIT" evidence="2">
    <location>
        <begin position="5"/>
        <end position="97"/>
    </location>
</feature>
<reference evidence="3 4" key="1">
    <citation type="submission" date="2020-10" db="EMBL/GenBank/DDBJ databases">
        <authorList>
            <person name="Castelo-Branco R."/>
            <person name="Eusebio N."/>
            <person name="Adriana R."/>
            <person name="Vieira A."/>
            <person name="Brugerolle De Fraissinette N."/>
            <person name="Rezende De Castro R."/>
            <person name="Schneider M.P."/>
            <person name="Vasconcelos V."/>
            <person name="Leao P.N."/>
        </authorList>
    </citation>
    <scope>NUCLEOTIDE SEQUENCE [LARGE SCALE GENOMIC DNA]</scope>
    <source>
        <strain evidence="3 4">LEGE 06123</strain>
    </source>
</reference>
<protein>
    <submittedName>
        <fullName evidence="3">HIT domain-containing protein</fullName>
    </submittedName>
</protein>
<dbReference type="InterPro" id="IPR036265">
    <property type="entry name" value="HIT-like_sf"/>
</dbReference>
<organism evidence="3 4">
    <name type="scientific">Gloeocapsopsis crepidinum LEGE 06123</name>
    <dbReference type="NCBI Taxonomy" id="588587"/>
    <lineage>
        <taxon>Bacteria</taxon>
        <taxon>Bacillati</taxon>
        <taxon>Cyanobacteriota</taxon>
        <taxon>Cyanophyceae</taxon>
        <taxon>Oscillatoriophycideae</taxon>
        <taxon>Chroococcales</taxon>
        <taxon>Chroococcaceae</taxon>
        <taxon>Gloeocapsopsis</taxon>
    </lineage>
</organism>
<dbReference type="InterPro" id="IPR011146">
    <property type="entry name" value="HIT-like"/>
</dbReference>
<comment type="caution">
    <text evidence="1">Lacks conserved residue(s) required for the propagation of feature annotation.</text>
</comment>
<dbReference type="PRINTS" id="PR00332">
    <property type="entry name" value="HISTRIAD"/>
</dbReference>
<keyword evidence="4" id="KW-1185">Reference proteome</keyword>
<evidence type="ECO:0000313" key="3">
    <source>
        <dbReference type="EMBL" id="MBE9193735.1"/>
    </source>
</evidence>
<dbReference type="InterPro" id="IPR001310">
    <property type="entry name" value="Histidine_triad_HIT"/>
</dbReference>
<dbReference type="Proteomes" id="UP000651156">
    <property type="component" value="Unassembled WGS sequence"/>
</dbReference>
<feature type="non-terminal residue" evidence="3">
    <location>
        <position position="97"/>
    </location>
</feature>
<dbReference type="Gene3D" id="3.30.428.10">
    <property type="entry name" value="HIT-like"/>
    <property type="match status" value="1"/>
</dbReference>
<dbReference type="RefSeq" id="WP_193935097.1">
    <property type="nucleotide sequence ID" value="NZ_CAWPMZ010000108.1"/>
</dbReference>
<name>A0ABR9V1R3_9CHRO</name>
<dbReference type="PANTHER" id="PTHR46648">
    <property type="entry name" value="HIT FAMILY PROTEIN 1"/>
    <property type="match status" value="1"/>
</dbReference>
<dbReference type="PANTHER" id="PTHR46648:SF1">
    <property type="entry name" value="ADENOSINE 5'-MONOPHOSPHORAMIDASE HNT1"/>
    <property type="match status" value="1"/>
</dbReference>
<evidence type="ECO:0000256" key="1">
    <source>
        <dbReference type="PROSITE-ProRule" id="PRU00464"/>
    </source>
</evidence>
<evidence type="ECO:0000313" key="4">
    <source>
        <dbReference type="Proteomes" id="UP000651156"/>
    </source>
</evidence>
<comment type="caution">
    <text evidence="3">The sequence shown here is derived from an EMBL/GenBank/DDBJ whole genome shotgun (WGS) entry which is preliminary data.</text>
</comment>
<evidence type="ECO:0000259" key="2">
    <source>
        <dbReference type="PROSITE" id="PS51084"/>
    </source>
</evidence>
<dbReference type="Pfam" id="PF01230">
    <property type="entry name" value="HIT"/>
    <property type="match status" value="1"/>
</dbReference>
<dbReference type="EMBL" id="JADEWN010000143">
    <property type="protein sequence ID" value="MBE9193735.1"/>
    <property type="molecule type" value="Genomic_DNA"/>
</dbReference>
<accession>A0ABR9V1R3</accession>
<dbReference type="SUPFAM" id="SSF54197">
    <property type="entry name" value="HIT-like"/>
    <property type="match status" value="1"/>
</dbReference>